<dbReference type="InterPro" id="IPR016208">
    <property type="entry name" value="Ald_Oxase/xanthine_DH-like"/>
</dbReference>
<dbReference type="OrthoDB" id="8300278at2759"/>
<organism evidence="1 2">
    <name type="scientific">Holothuria leucospilota</name>
    <name type="common">Black long sea cucumber</name>
    <name type="synonym">Mertensiothuria leucospilota</name>
    <dbReference type="NCBI Taxonomy" id="206669"/>
    <lineage>
        <taxon>Eukaryota</taxon>
        <taxon>Metazoa</taxon>
        <taxon>Echinodermata</taxon>
        <taxon>Eleutherozoa</taxon>
        <taxon>Echinozoa</taxon>
        <taxon>Holothuroidea</taxon>
        <taxon>Aspidochirotacea</taxon>
        <taxon>Aspidochirotida</taxon>
        <taxon>Holothuriidae</taxon>
        <taxon>Holothuria</taxon>
    </lineage>
</organism>
<dbReference type="EMBL" id="JAIZAY010000006">
    <property type="protein sequence ID" value="KAJ8040668.1"/>
    <property type="molecule type" value="Genomic_DNA"/>
</dbReference>
<dbReference type="PANTHER" id="PTHR45444:SF3">
    <property type="entry name" value="XANTHINE DEHYDROGENASE"/>
    <property type="match status" value="1"/>
</dbReference>
<dbReference type="Gene3D" id="3.30.365.10">
    <property type="entry name" value="Aldehyde oxidase/xanthine dehydrogenase, molybdopterin binding domain"/>
    <property type="match status" value="1"/>
</dbReference>
<reference evidence="1" key="1">
    <citation type="submission" date="2021-10" db="EMBL/GenBank/DDBJ databases">
        <title>Tropical sea cucumber genome reveals ecological adaptation and Cuvierian tubules defense mechanism.</title>
        <authorList>
            <person name="Chen T."/>
        </authorList>
    </citation>
    <scope>NUCLEOTIDE SEQUENCE</scope>
    <source>
        <strain evidence="1">Nanhai2018</strain>
        <tissue evidence="1">Muscle</tissue>
    </source>
</reference>
<gene>
    <name evidence="1" type="ORF">HOLleu_15029</name>
</gene>
<dbReference type="AlphaFoldDB" id="A0A9Q1C7D0"/>
<name>A0A9Q1C7D0_HOLLE</name>
<dbReference type="GO" id="GO:0016491">
    <property type="term" value="F:oxidoreductase activity"/>
    <property type="evidence" value="ECO:0007669"/>
    <property type="project" value="InterPro"/>
</dbReference>
<dbReference type="SUPFAM" id="SSF56003">
    <property type="entry name" value="Molybdenum cofactor-binding domain"/>
    <property type="match status" value="1"/>
</dbReference>
<dbReference type="PANTHER" id="PTHR45444">
    <property type="entry name" value="XANTHINE DEHYDROGENASE"/>
    <property type="match status" value="1"/>
</dbReference>
<accession>A0A9Q1C7D0</accession>
<dbReference type="Proteomes" id="UP001152320">
    <property type="component" value="Chromosome 6"/>
</dbReference>
<protein>
    <submittedName>
        <fullName evidence="1">Xanthine dehydrogenase</fullName>
    </submittedName>
</protein>
<dbReference type="InterPro" id="IPR037165">
    <property type="entry name" value="AldOxase/xan_DH_Mopterin-bd_sf"/>
</dbReference>
<evidence type="ECO:0000313" key="2">
    <source>
        <dbReference type="Proteomes" id="UP001152320"/>
    </source>
</evidence>
<comment type="caution">
    <text evidence="1">The sequence shown here is derived from an EMBL/GenBank/DDBJ whole genome shotgun (WGS) entry which is preliminary data.</text>
</comment>
<keyword evidence="2" id="KW-1185">Reference proteome</keyword>
<sequence length="119" mass="13076">MFVLEDHRITPEGHFLTTGPGTYKIPGFANIPAKFSVSLLTNASNPRAIFSSKGIGEPSLILGTSVFLAIKDAIIAAREESGHSKDFRLDSPATSERIRLACQDKFTQMVCYVRYLLLT</sequence>
<dbReference type="GO" id="GO:0005506">
    <property type="term" value="F:iron ion binding"/>
    <property type="evidence" value="ECO:0007669"/>
    <property type="project" value="InterPro"/>
</dbReference>
<evidence type="ECO:0000313" key="1">
    <source>
        <dbReference type="EMBL" id="KAJ8040668.1"/>
    </source>
</evidence>
<proteinExistence type="predicted"/>